<reference evidence="1 2" key="1">
    <citation type="journal article" date="2022" name="New Phytol.">
        <title>Ecological generalism drives hyperdiversity of secondary metabolite gene clusters in xylarialean endophytes.</title>
        <authorList>
            <person name="Franco M.E.E."/>
            <person name="Wisecaver J.H."/>
            <person name="Arnold A.E."/>
            <person name="Ju Y.M."/>
            <person name="Slot J.C."/>
            <person name="Ahrendt S."/>
            <person name="Moore L.P."/>
            <person name="Eastman K.E."/>
            <person name="Scott K."/>
            <person name="Konkel Z."/>
            <person name="Mondo S.J."/>
            <person name="Kuo A."/>
            <person name="Hayes R.D."/>
            <person name="Haridas S."/>
            <person name="Andreopoulos B."/>
            <person name="Riley R."/>
            <person name="LaButti K."/>
            <person name="Pangilinan J."/>
            <person name="Lipzen A."/>
            <person name="Amirebrahimi M."/>
            <person name="Yan J."/>
            <person name="Adam C."/>
            <person name="Keymanesh K."/>
            <person name="Ng V."/>
            <person name="Louie K."/>
            <person name="Northen T."/>
            <person name="Drula E."/>
            <person name="Henrissat B."/>
            <person name="Hsieh H.M."/>
            <person name="Youens-Clark K."/>
            <person name="Lutzoni F."/>
            <person name="Miadlikowska J."/>
            <person name="Eastwood D.C."/>
            <person name="Hamelin R.C."/>
            <person name="Grigoriev I.V."/>
            <person name="U'Ren J.M."/>
        </authorList>
    </citation>
    <scope>NUCLEOTIDE SEQUENCE [LARGE SCALE GENOMIC DNA]</scope>
    <source>
        <strain evidence="1 2">ER1909</strain>
    </source>
</reference>
<evidence type="ECO:0000313" key="1">
    <source>
        <dbReference type="EMBL" id="KAI6082140.1"/>
    </source>
</evidence>
<sequence>MAATLHDKSRYLIDKVVVLFKMKFHSLLFGPILLAGSGLAGKGDSPRGITTISLPAAPPPLPTGEPPSSSTASAPVSSGPGGSGGSGGSGPKCGKGYTYCGYMLTSDGHNFAPNDVSKAYCNGLSELCANGKPKTDVQEAVFVCMNDQPSNVELLCACSGKCRNDAESNFIAHCDKPCING</sequence>
<accession>A0ACC0CP18</accession>
<proteinExistence type="predicted"/>
<evidence type="ECO:0000313" key="2">
    <source>
        <dbReference type="Proteomes" id="UP001497680"/>
    </source>
</evidence>
<name>A0ACC0CP18_9PEZI</name>
<protein>
    <submittedName>
        <fullName evidence="1">Uncharacterized protein</fullName>
    </submittedName>
</protein>
<dbReference type="Proteomes" id="UP001497680">
    <property type="component" value="Unassembled WGS sequence"/>
</dbReference>
<dbReference type="EMBL" id="MU394377">
    <property type="protein sequence ID" value="KAI6082140.1"/>
    <property type="molecule type" value="Genomic_DNA"/>
</dbReference>
<organism evidence="1 2">
    <name type="scientific">Hypoxylon rubiginosum</name>
    <dbReference type="NCBI Taxonomy" id="110542"/>
    <lineage>
        <taxon>Eukaryota</taxon>
        <taxon>Fungi</taxon>
        <taxon>Dikarya</taxon>
        <taxon>Ascomycota</taxon>
        <taxon>Pezizomycotina</taxon>
        <taxon>Sordariomycetes</taxon>
        <taxon>Xylariomycetidae</taxon>
        <taxon>Xylariales</taxon>
        <taxon>Hypoxylaceae</taxon>
        <taxon>Hypoxylon</taxon>
    </lineage>
</organism>
<keyword evidence="2" id="KW-1185">Reference proteome</keyword>
<comment type="caution">
    <text evidence="1">The sequence shown here is derived from an EMBL/GenBank/DDBJ whole genome shotgun (WGS) entry which is preliminary data.</text>
</comment>
<gene>
    <name evidence="1" type="ORF">F4821DRAFT_219670</name>
</gene>